<keyword evidence="5" id="KW-1185">Reference proteome</keyword>
<evidence type="ECO:0000313" key="5">
    <source>
        <dbReference type="Proteomes" id="UP000214365"/>
    </source>
</evidence>
<dbReference type="PANTHER" id="PTHR43011:SF1">
    <property type="entry name" value="IRON-SULFUR CLUSTER ASSEMBLY 2 HOMOLOG, MITOCHONDRIAL"/>
    <property type="match status" value="1"/>
</dbReference>
<evidence type="ECO:0000256" key="2">
    <source>
        <dbReference type="SAM" id="MobiDB-lite"/>
    </source>
</evidence>
<gene>
    <name evidence="4" type="ORF">UA08_07633</name>
</gene>
<comment type="caution">
    <text evidence="4">The sequence shown here is derived from an EMBL/GenBank/DDBJ whole genome shotgun (WGS) entry which is preliminary data.</text>
</comment>
<dbReference type="InterPro" id="IPR035903">
    <property type="entry name" value="HesB-like_dom_sf"/>
</dbReference>
<reference evidence="4 5" key="1">
    <citation type="submission" date="2015-06" db="EMBL/GenBank/DDBJ databases">
        <title>Talaromyces atroroseus IBT 11181 draft genome.</title>
        <authorList>
            <person name="Rasmussen K.B."/>
            <person name="Rasmussen S."/>
            <person name="Petersen B."/>
            <person name="Sicheritz-Ponten T."/>
            <person name="Mortensen U.H."/>
            <person name="Thrane U."/>
        </authorList>
    </citation>
    <scope>NUCLEOTIDE SEQUENCE [LARGE SCALE GENOMIC DNA]</scope>
    <source>
        <strain evidence="4 5">IBT 11181</strain>
    </source>
</reference>
<dbReference type="SUPFAM" id="SSF89360">
    <property type="entry name" value="HesB-like domain"/>
    <property type="match status" value="1"/>
</dbReference>
<dbReference type="OrthoDB" id="5377405at2759"/>
<dbReference type="Proteomes" id="UP000214365">
    <property type="component" value="Unassembled WGS sequence"/>
</dbReference>
<protein>
    <recommendedName>
        <fullName evidence="3">Core domain-containing protein</fullName>
    </recommendedName>
</protein>
<proteinExistence type="inferred from homology"/>
<dbReference type="InterPro" id="IPR000361">
    <property type="entry name" value="ATAP_core_dom"/>
</dbReference>
<dbReference type="STRING" id="1441469.A0A225ANH2"/>
<dbReference type="Gene3D" id="2.60.300.12">
    <property type="entry name" value="HesB-like domain"/>
    <property type="match status" value="1"/>
</dbReference>
<evidence type="ECO:0000256" key="1">
    <source>
        <dbReference type="ARBA" id="ARBA00006718"/>
    </source>
</evidence>
<evidence type="ECO:0000313" key="4">
    <source>
        <dbReference type="EMBL" id="OKL57149.1"/>
    </source>
</evidence>
<dbReference type="Pfam" id="PF01521">
    <property type="entry name" value="Fe-S_biosyn"/>
    <property type="match status" value="1"/>
</dbReference>
<name>A0A225ANH2_TALAT</name>
<dbReference type="GO" id="GO:0051537">
    <property type="term" value="F:2 iron, 2 sulfur cluster binding"/>
    <property type="evidence" value="ECO:0007669"/>
    <property type="project" value="TreeGrafter"/>
</dbReference>
<organism evidence="4 5">
    <name type="scientific">Talaromyces atroroseus</name>
    <dbReference type="NCBI Taxonomy" id="1441469"/>
    <lineage>
        <taxon>Eukaryota</taxon>
        <taxon>Fungi</taxon>
        <taxon>Dikarya</taxon>
        <taxon>Ascomycota</taxon>
        <taxon>Pezizomycotina</taxon>
        <taxon>Eurotiomycetes</taxon>
        <taxon>Eurotiomycetidae</taxon>
        <taxon>Eurotiales</taxon>
        <taxon>Trichocomaceae</taxon>
        <taxon>Talaromyces</taxon>
        <taxon>Talaromyces sect. Trachyspermi</taxon>
    </lineage>
</organism>
<dbReference type="AlphaFoldDB" id="A0A225ANH2"/>
<dbReference type="RefSeq" id="XP_020117270.1">
    <property type="nucleotide sequence ID" value="XM_020262549.1"/>
</dbReference>
<dbReference type="GO" id="GO:0005506">
    <property type="term" value="F:iron ion binding"/>
    <property type="evidence" value="ECO:0007669"/>
    <property type="project" value="TreeGrafter"/>
</dbReference>
<dbReference type="GO" id="GO:0005739">
    <property type="term" value="C:mitochondrion"/>
    <property type="evidence" value="ECO:0007669"/>
    <property type="project" value="TreeGrafter"/>
</dbReference>
<evidence type="ECO:0000259" key="3">
    <source>
        <dbReference type="Pfam" id="PF01521"/>
    </source>
</evidence>
<dbReference type="PANTHER" id="PTHR43011">
    <property type="entry name" value="IRON-SULFUR CLUSTER ASSEMBLY 2 HOMOLOG, MITOCHONDRIAL"/>
    <property type="match status" value="1"/>
</dbReference>
<feature type="domain" description="Core" evidence="3">
    <location>
        <begin position="145"/>
        <end position="248"/>
    </location>
</feature>
<feature type="region of interest" description="Disordered" evidence="2">
    <location>
        <begin position="57"/>
        <end position="76"/>
    </location>
</feature>
<dbReference type="EMBL" id="LFMY01000012">
    <property type="protein sequence ID" value="OKL57149.1"/>
    <property type="molecule type" value="Genomic_DNA"/>
</dbReference>
<feature type="compositionally biased region" description="Polar residues" evidence="2">
    <location>
        <begin position="65"/>
        <end position="76"/>
    </location>
</feature>
<accession>A0A225ANH2</accession>
<dbReference type="GeneID" id="31007389"/>
<sequence length="807" mass="88848">MRILPKAVWTVRDHITSTTNGSCKSFNGVVSLRHGQLISLTCRAARHRPSSAVVRQADQPPRRMLSSTTISRPQSATYYDSRRHISNHPSRSALLSARRHPARSLLLPSFITNNNSNSAAFSTTTTNRSAVATLNPRVDDDGNPMYIEISPRAAKRLSEITASSEDGQHLRVTVTSGGCHGFQYMMSLEPSSKLDEAEDTVFEATDTNEQSPHGQARVVMDQPSLELLSGSTVDYTTELIGSQFKQRTGGYAHPYRWSGISAQLSSASDSYTHSYTALPRRSPSCRINGQLSREFTLGRIDEKIREGIAISPEEEPVLSRVLQSLCNDDGLISEAAFLALLQTNTDLPRSPEGTRAGKIVYASLAYLSTLPYPSSNRDSASQPGLSQAQITRALVWALPSTHSSFIEESNFSRMRTRADHRRLIFQSLASTTCHSQPYDPESARQLALRNALDTDWEGHLDLCATNHDDDGDEIYHDLLDVLYSTQIVKHAGLAPVPRDAFRPIAKRIAADNELASLYSLGIPADDFVSLAKFLLAFQFDVSEGVDLNQFDAAAKSLCATFCQQNEGEVITWPMFDHSLKTIAPYLFDPLYHMITLAFLDKEGFFLTGCESGNTIEGSILTVPLMSQLSTFLAGCAYIPDFCRCQHYSKKVRPTPTAFVRALEDVPDEAFMFLSGKSSTTGETFVFGVFSPKPKLDGASIQTSIVPGQVGLEPCSIFQLAPIQDVFRGVTGKPGWIVGNNDDTVIFGQIGGDGVVMALKDGLRCVEITHRVSEGDDTTQVYRPNAYRGTWEVSFEISEMEIWSELDQ</sequence>
<dbReference type="GO" id="GO:0016226">
    <property type="term" value="P:iron-sulfur cluster assembly"/>
    <property type="evidence" value="ECO:0007669"/>
    <property type="project" value="TreeGrafter"/>
</dbReference>
<comment type="similarity">
    <text evidence="1">Belongs to the HesB/IscA family.</text>
</comment>
<dbReference type="GO" id="GO:0051539">
    <property type="term" value="F:4 iron, 4 sulfur cluster binding"/>
    <property type="evidence" value="ECO:0007669"/>
    <property type="project" value="TreeGrafter"/>
</dbReference>